<comment type="caution">
    <text evidence="4">The sequence shown here is derived from an EMBL/GenBank/DDBJ whole genome shotgun (WGS) entry which is preliminary data.</text>
</comment>
<dbReference type="SUPFAM" id="SSF52317">
    <property type="entry name" value="Class I glutamine amidotransferase-like"/>
    <property type="match status" value="1"/>
</dbReference>
<dbReference type="InterPro" id="IPR029062">
    <property type="entry name" value="Class_I_gatase-like"/>
</dbReference>
<accession>A0A813DLE1</accession>
<reference evidence="4" key="1">
    <citation type="submission" date="2021-02" db="EMBL/GenBank/DDBJ databases">
        <authorList>
            <person name="Dougan E. K."/>
            <person name="Rhodes N."/>
            <person name="Thang M."/>
            <person name="Chan C."/>
        </authorList>
    </citation>
    <scope>NUCLEOTIDE SEQUENCE</scope>
</reference>
<evidence type="ECO:0000313" key="5">
    <source>
        <dbReference type="Proteomes" id="UP000654075"/>
    </source>
</evidence>
<gene>
    <name evidence="4" type="ORF">PGLA1383_LOCUS5927</name>
</gene>
<feature type="region of interest" description="Disordered" evidence="2">
    <location>
        <begin position="324"/>
        <end position="354"/>
    </location>
</feature>
<dbReference type="EMBL" id="CAJNNV010002392">
    <property type="protein sequence ID" value="CAE8587085.1"/>
    <property type="molecule type" value="Genomic_DNA"/>
</dbReference>
<dbReference type="PROSITE" id="PS51273">
    <property type="entry name" value="GATASE_TYPE_1"/>
    <property type="match status" value="1"/>
</dbReference>
<dbReference type="GO" id="GO:0000162">
    <property type="term" value="P:L-tryptophan biosynthetic process"/>
    <property type="evidence" value="ECO:0007669"/>
    <property type="project" value="TreeGrafter"/>
</dbReference>
<feature type="compositionally biased region" description="Polar residues" evidence="2">
    <location>
        <begin position="245"/>
        <end position="255"/>
    </location>
</feature>
<dbReference type="CDD" id="cd01653">
    <property type="entry name" value="GATase1"/>
    <property type="match status" value="1"/>
</dbReference>
<evidence type="ECO:0000256" key="1">
    <source>
        <dbReference type="ARBA" id="ARBA00022962"/>
    </source>
</evidence>
<dbReference type="PANTHER" id="PTHR43418">
    <property type="entry name" value="MULTIFUNCTIONAL TRYPTOPHAN BIOSYNTHESIS PROTEIN-RELATED"/>
    <property type="match status" value="1"/>
</dbReference>
<evidence type="ECO:0000256" key="2">
    <source>
        <dbReference type="SAM" id="MobiDB-lite"/>
    </source>
</evidence>
<evidence type="ECO:0000313" key="4">
    <source>
        <dbReference type="EMBL" id="CAE8587085.1"/>
    </source>
</evidence>
<dbReference type="GO" id="GO:0004049">
    <property type="term" value="F:anthranilate synthase activity"/>
    <property type="evidence" value="ECO:0007669"/>
    <property type="project" value="TreeGrafter"/>
</dbReference>
<dbReference type="PANTHER" id="PTHR43418:SF4">
    <property type="entry name" value="MULTIFUNCTIONAL TRYPTOPHAN BIOSYNTHESIS PROTEIN"/>
    <property type="match status" value="1"/>
</dbReference>
<dbReference type="Pfam" id="PF00117">
    <property type="entry name" value="GATase"/>
    <property type="match status" value="1"/>
</dbReference>
<proteinExistence type="predicted"/>
<sequence length="376" mass="40354">MEEQERRTDVVLVINNNPDGGPGRYTPFLIERIREAGLLVQEARTVDAVDAYAESVSRDGGHAKVGLIITCGSPVVLTEPVDVRAHVAKTTAAVLHFPNAPIVGICFGMQLLAVLYGGKLEEQRETRHGGLWAELQLRCEQPSRLLDGLTTAFHQWASNFIFVTQIPSQFIATAVDSSERVMAMEHVHEHVYGVQWHPEVLHEEVGRHIIDRMVALVGQPRSPTGPRGRRGQSNLVPSVSPFIQPFSSRRPSSVELTGSLVAPPEASKSSKSSNTSYPEVVSWHQVDLELRKVVQGLMAGVSRAAAADLGRLLAGARKDTLARLRDGSSVSGRPLLPKDSPCPGPSPGVSGAALAAAAEALREAARTWAANPAPAG</sequence>
<dbReference type="InterPro" id="IPR050472">
    <property type="entry name" value="Anth_synth/Amidotransfase"/>
</dbReference>
<dbReference type="Proteomes" id="UP000654075">
    <property type="component" value="Unassembled WGS sequence"/>
</dbReference>
<dbReference type="OrthoDB" id="441707at2759"/>
<keyword evidence="1" id="KW-0315">Glutamine amidotransferase</keyword>
<organism evidence="4 5">
    <name type="scientific">Polarella glacialis</name>
    <name type="common">Dinoflagellate</name>
    <dbReference type="NCBI Taxonomy" id="89957"/>
    <lineage>
        <taxon>Eukaryota</taxon>
        <taxon>Sar</taxon>
        <taxon>Alveolata</taxon>
        <taxon>Dinophyceae</taxon>
        <taxon>Suessiales</taxon>
        <taxon>Suessiaceae</taxon>
        <taxon>Polarella</taxon>
    </lineage>
</organism>
<feature type="domain" description="Glutamine amidotransferase" evidence="3">
    <location>
        <begin position="98"/>
        <end position="212"/>
    </location>
</feature>
<protein>
    <recommendedName>
        <fullName evidence="3">Glutamine amidotransferase domain-containing protein</fullName>
    </recommendedName>
</protein>
<dbReference type="Gene3D" id="3.40.50.880">
    <property type="match status" value="1"/>
</dbReference>
<evidence type="ECO:0000259" key="3">
    <source>
        <dbReference type="Pfam" id="PF00117"/>
    </source>
</evidence>
<name>A0A813DLE1_POLGL</name>
<dbReference type="GO" id="GO:0005829">
    <property type="term" value="C:cytosol"/>
    <property type="evidence" value="ECO:0007669"/>
    <property type="project" value="TreeGrafter"/>
</dbReference>
<dbReference type="AlphaFoldDB" id="A0A813DLE1"/>
<dbReference type="InterPro" id="IPR017926">
    <property type="entry name" value="GATASE"/>
</dbReference>
<feature type="region of interest" description="Disordered" evidence="2">
    <location>
        <begin position="218"/>
        <end position="255"/>
    </location>
</feature>
<keyword evidence="5" id="KW-1185">Reference proteome</keyword>